<dbReference type="WBParaSite" id="Minc3s02315g29405">
    <property type="protein sequence ID" value="Minc3s02315g29405"/>
    <property type="gene ID" value="Minc3s02315g29405"/>
</dbReference>
<reference evidence="3" key="1">
    <citation type="submission" date="2022-11" db="UniProtKB">
        <authorList>
            <consortium name="WormBaseParasite"/>
        </authorList>
    </citation>
    <scope>IDENTIFICATION</scope>
</reference>
<name>A0A914MP12_MELIC</name>
<proteinExistence type="predicted"/>
<feature type="compositionally biased region" description="Polar residues" evidence="1">
    <location>
        <begin position="1"/>
        <end position="15"/>
    </location>
</feature>
<evidence type="ECO:0000313" key="2">
    <source>
        <dbReference type="Proteomes" id="UP000887563"/>
    </source>
</evidence>
<evidence type="ECO:0000256" key="1">
    <source>
        <dbReference type="SAM" id="MobiDB-lite"/>
    </source>
</evidence>
<protein>
    <submittedName>
        <fullName evidence="3">Uncharacterized protein</fullName>
    </submittedName>
</protein>
<accession>A0A914MP12</accession>
<organism evidence="2 3">
    <name type="scientific">Meloidogyne incognita</name>
    <name type="common">Southern root-knot nematode worm</name>
    <name type="synonym">Oxyuris incognita</name>
    <dbReference type="NCBI Taxonomy" id="6306"/>
    <lineage>
        <taxon>Eukaryota</taxon>
        <taxon>Metazoa</taxon>
        <taxon>Ecdysozoa</taxon>
        <taxon>Nematoda</taxon>
        <taxon>Chromadorea</taxon>
        <taxon>Rhabditida</taxon>
        <taxon>Tylenchina</taxon>
        <taxon>Tylenchomorpha</taxon>
        <taxon>Tylenchoidea</taxon>
        <taxon>Meloidogynidae</taxon>
        <taxon>Meloidogyninae</taxon>
        <taxon>Meloidogyne</taxon>
        <taxon>Meloidogyne incognita group</taxon>
    </lineage>
</organism>
<feature type="compositionally biased region" description="Basic and acidic residues" evidence="1">
    <location>
        <begin position="32"/>
        <end position="112"/>
    </location>
</feature>
<feature type="region of interest" description="Disordered" evidence="1">
    <location>
        <begin position="1"/>
        <end position="144"/>
    </location>
</feature>
<keyword evidence="2" id="KW-1185">Reference proteome</keyword>
<feature type="compositionally biased region" description="Acidic residues" evidence="1">
    <location>
        <begin position="113"/>
        <end position="136"/>
    </location>
</feature>
<dbReference type="Proteomes" id="UP000887563">
    <property type="component" value="Unplaced"/>
</dbReference>
<sequence length="329" mass="38510">MKKQQKIPNTISSQRKTVESKTKGQLINQNKTGEKSDKLSKDERNNRRKSSELSAAIKDKLREDGKEERKNSKKGNEKKEHKKNNEEKIRKTTKIRDKPKVDEELNKKKEEEIVYEDDFEDYESDFEEDMEENEETRDERVEEKEEESILRKKLTGNNRINIIENERIKVDKEDINKERELLDQKEIIPQEVRFIEENGKNDQEWFVDYFKEVTGQNLHRRQVFTQTEGSELNAYSQTEFIEKETVGIQTGKYNIKATSTSQKTEDRKNAGLARFVEEAGQLLIGLLQQTTPSNLEKVSSVFSFRRLNLSLNSIFTENTGLFGAMTIGQ</sequence>
<evidence type="ECO:0000313" key="3">
    <source>
        <dbReference type="WBParaSite" id="Minc3s02315g29405"/>
    </source>
</evidence>
<dbReference type="AlphaFoldDB" id="A0A914MP12"/>